<proteinExistence type="predicted"/>
<accession>A0A813I4C6</accession>
<comment type="caution">
    <text evidence="2">The sequence shown here is derived from an EMBL/GenBank/DDBJ whole genome shotgun (WGS) entry which is preliminary data.</text>
</comment>
<evidence type="ECO:0000313" key="3">
    <source>
        <dbReference type="Proteomes" id="UP000626109"/>
    </source>
</evidence>
<feature type="region of interest" description="Disordered" evidence="1">
    <location>
        <begin position="1"/>
        <end position="152"/>
    </location>
</feature>
<evidence type="ECO:0000313" key="2">
    <source>
        <dbReference type="EMBL" id="CAE8646729.1"/>
    </source>
</evidence>
<reference evidence="2" key="1">
    <citation type="submission" date="2021-02" db="EMBL/GenBank/DDBJ databases">
        <authorList>
            <person name="Dougan E. K."/>
            <person name="Rhodes N."/>
            <person name="Thang M."/>
            <person name="Chan C."/>
        </authorList>
    </citation>
    <scope>NUCLEOTIDE SEQUENCE</scope>
</reference>
<protein>
    <submittedName>
        <fullName evidence="2">Uncharacterized protein</fullName>
    </submittedName>
</protein>
<organism evidence="2 3">
    <name type="scientific">Polarella glacialis</name>
    <name type="common">Dinoflagellate</name>
    <dbReference type="NCBI Taxonomy" id="89957"/>
    <lineage>
        <taxon>Eukaryota</taxon>
        <taxon>Sar</taxon>
        <taxon>Alveolata</taxon>
        <taxon>Dinophyceae</taxon>
        <taxon>Suessiales</taxon>
        <taxon>Suessiaceae</taxon>
        <taxon>Polarella</taxon>
    </lineage>
</organism>
<dbReference type="EMBL" id="CAJNNW010004763">
    <property type="protein sequence ID" value="CAE8646729.1"/>
    <property type="molecule type" value="Genomic_DNA"/>
</dbReference>
<dbReference type="Proteomes" id="UP000626109">
    <property type="component" value="Unassembled WGS sequence"/>
</dbReference>
<sequence length="152" mass="16108">MSEGEGHPLQRTMSEGQVQGGSALRPLSRSPPRALGRAGTVSFGTGPSPRLPFFQGGDGERQRAKGIRPRASQRTGDAEARAGRDHPRRGSADGRRADFASGASAGSGTPQADSRTYRRGQSVDAFSPLTGVPRGREGLAFNPKQILQREIE</sequence>
<evidence type="ECO:0000256" key="1">
    <source>
        <dbReference type="SAM" id="MobiDB-lite"/>
    </source>
</evidence>
<feature type="non-terminal residue" evidence="2">
    <location>
        <position position="152"/>
    </location>
</feature>
<dbReference type="AlphaFoldDB" id="A0A813I4C6"/>
<feature type="compositionally biased region" description="Basic and acidic residues" evidence="1">
    <location>
        <begin position="76"/>
        <end position="98"/>
    </location>
</feature>
<gene>
    <name evidence="2" type="ORF">PGLA2088_LOCUS5060</name>
</gene>
<name>A0A813I4C6_POLGL</name>